<name>A0A5B7E7Y7_PORTR</name>
<evidence type="ECO:0000313" key="2">
    <source>
        <dbReference type="Proteomes" id="UP000324222"/>
    </source>
</evidence>
<evidence type="ECO:0000313" key="1">
    <source>
        <dbReference type="EMBL" id="MPC29457.1"/>
    </source>
</evidence>
<sequence>MQAINYNEVLEEHMLTFWSIHEAEYFMHDLAPAHKFMDCGEALSKEASPLFTSSSATSVS</sequence>
<dbReference type="EMBL" id="VSRR010002073">
    <property type="protein sequence ID" value="MPC29457.1"/>
    <property type="molecule type" value="Genomic_DNA"/>
</dbReference>
<dbReference type="AlphaFoldDB" id="A0A5B7E7Y7"/>
<reference evidence="1 2" key="1">
    <citation type="submission" date="2019-05" db="EMBL/GenBank/DDBJ databases">
        <title>Another draft genome of Portunus trituberculatus and its Hox gene families provides insights of decapod evolution.</title>
        <authorList>
            <person name="Jeong J.-H."/>
            <person name="Song I."/>
            <person name="Kim S."/>
            <person name="Choi T."/>
            <person name="Kim D."/>
            <person name="Ryu S."/>
            <person name="Kim W."/>
        </authorList>
    </citation>
    <scope>NUCLEOTIDE SEQUENCE [LARGE SCALE GENOMIC DNA]</scope>
    <source>
        <tissue evidence="1">Muscle</tissue>
    </source>
</reference>
<proteinExistence type="predicted"/>
<comment type="caution">
    <text evidence="1">The sequence shown here is derived from an EMBL/GenBank/DDBJ whole genome shotgun (WGS) entry which is preliminary data.</text>
</comment>
<gene>
    <name evidence="1" type="ORF">E2C01_022690</name>
</gene>
<organism evidence="1 2">
    <name type="scientific">Portunus trituberculatus</name>
    <name type="common">Swimming crab</name>
    <name type="synonym">Neptunus trituberculatus</name>
    <dbReference type="NCBI Taxonomy" id="210409"/>
    <lineage>
        <taxon>Eukaryota</taxon>
        <taxon>Metazoa</taxon>
        <taxon>Ecdysozoa</taxon>
        <taxon>Arthropoda</taxon>
        <taxon>Crustacea</taxon>
        <taxon>Multicrustacea</taxon>
        <taxon>Malacostraca</taxon>
        <taxon>Eumalacostraca</taxon>
        <taxon>Eucarida</taxon>
        <taxon>Decapoda</taxon>
        <taxon>Pleocyemata</taxon>
        <taxon>Brachyura</taxon>
        <taxon>Eubrachyura</taxon>
        <taxon>Portunoidea</taxon>
        <taxon>Portunidae</taxon>
        <taxon>Portuninae</taxon>
        <taxon>Portunus</taxon>
    </lineage>
</organism>
<accession>A0A5B7E7Y7</accession>
<dbReference type="Proteomes" id="UP000324222">
    <property type="component" value="Unassembled WGS sequence"/>
</dbReference>
<protein>
    <submittedName>
        <fullName evidence="1">Uncharacterized protein</fullName>
    </submittedName>
</protein>
<keyword evidence="2" id="KW-1185">Reference proteome</keyword>